<accession>A6TKU1</accession>
<keyword evidence="1 2" id="KW-0807">Transducer</keyword>
<evidence type="ECO:0000313" key="6">
    <source>
        <dbReference type="Proteomes" id="UP000001572"/>
    </source>
</evidence>
<evidence type="ECO:0000259" key="4">
    <source>
        <dbReference type="PROSITE" id="PS50111"/>
    </source>
</evidence>
<dbReference type="PROSITE" id="PS50111">
    <property type="entry name" value="CHEMOTAXIS_TRANSDUC_2"/>
    <property type="match status" value="1"/>
</dbReference>
<gene>
    <name evidence="5" type="ordered locus">Amet_0582</name>
</gene>
<dbReference type="AlphaFoldDB" id="A6TKU1"/>
<dbReference type="eggNOG" id="COG0840">
    <property type="taxonomic scope" value="Bacteria"/>
</dbReference>
<dbReference type="InterPro" id="IPR029151">
    <property type="entry name" value="Sensor-like_sf"/>
</dbReference>
<feature type="domain" description="Methyl-accepting transducer" evidence="4">
    <location>
        <begin position="294"/>
        <end position="551"/>
    </location>
</feature>
<dbReference type="Gene3D" id="1.10.8.500">
    <property type="entry name" value="HAMP domain in histidine kinase"/>
    <property type="match status" value="1"/>
</dbReference>
<dbReference type="GO" id="GO:0016020">
    <property type="term" value="C:membrane"/>
    <property type="evidence" value="ECO:0007669"/>
    <property type="project" value="InterPro"/>
</dbReference>
<evidence type="ECO:0000313" key="5">
    <source>
        <dbReference type="EMBL" id="ABR46809.1"/>
    </source>
</evidence>
<dbReference type="OrthoDB" id="9814363at2"/>
<dbReference type="HOGENOM" id="CLU_000445_107_19_9"/>
<dbReference type="Gene3D" id="1.10.287.950">
    <property type="entry name" value="Methyl-accepting chemotaxis protein"/>
    <property type="match status" value="1"/>
</dbReference>
<evidence type="ECO:0000256" key="2">
    <source>
        <dbReference type="PROSITE-ProRule" id="PRU00284"/>
    </source>
</evidence>
<dbReference type="Pfam" id="PF00015">
    <property type="entry name" value="MCPsignal"/>
    <property type="match status" value="1"/>
</dbReference>
<feature type="transmembrane region" description="Helical" evidence="3">
    <location>
        <begin position="196"/>
        <end position="216"/>
    </location>
</feature>
<keyword evidence="6" id="KW-1185">Reference proteome</keyword>
<dbReference type="PANTHER" id="PTHR32089">
    <property type="entry name" value="METHYL-ACCEPTING CHEMOTAXIS PROTEIN MCPB"/>
    <property type="match status" value="1"/>
</dbReference>
<dbReference type="Pfam" id="PF17201">
    <property type="entry name" value="Cache_3-Cache_2"/>
    <property type="match status" value="1"/>
</dbReference>
<dbReference type="KEGG" id="amt:Amet_0582"/>
<dbReference type="Proteomes" id="UP000001572">
    <property type="component" value="Chromosome"/>
</dbReference>
<dbReference type="InterPro" id="IPR004089">
    <property type="entry name" value="MCPsignal_dom"/>
</dbReference>
<dbReference type="STRING" id="293826.Amet_0582"/>
<keyword evidence="3" id="KW-1133">Transmembrane helix</keyword>
<evidence type="ECO:0000256" key="1">
    <source>
        <dbReference type="ARBA" id="ARBA00023224"/>
    </source>
</evidence>
<dbReference type="InterPro" id="IPR033462">
    <property type="entry name" value="Cache_3-Cache_2"/>
</dbReference>
<sequence length="580" mass="63420">MKSIKTKLIIYFCTLILFTTLIISFLAYNSGLNGMQELEEELLREKLMGDIASSTFYLQQYFGNVEYENGQLIDAKGNNIEGNNEMVDAILKDMGSAATIFAKSDDDFKRIATNIMGEDGQRAVGTYLGKDSLAYGDVAQGKQFVGEAMILDNAYMTVYKPINDESGNTIGILFLGVPRERSNQLIQGHINGLRNGLSMVTVIGLIIGIIFVYTIAKKIADPIAILALEIEKISNYDLYFDENSKTKKYLNNKDEIGTITRALDVMQRNLIDLVKDISGTAQQVAASAEELTATSQQSATAADEVAKTIEEIAEGANDQAKDTEKGVEHVNELGELIEKDQQYIKDLNISANEATKLKDEGFKILKDLVEKTKINSESTEEVYTIIVNTNESAEKIENASQMIRSIAEQTNLLALNAAIEAARAGDAGRGFAVVAEEIRKLAEQSNSFTKEIAGIIKELTDKTGHAVDTIQEVEKVTASQTESVQFTNDKFKGINGAIEKMKEIITEINQSSEKMGGKKNQIIEIIENLSAISQENAAGTEEASASVEEQTASMGEIANASDSLARLAEEMQGAIAKFKY</sequence>
<dbReference type="RefSeq" id="WP_011971717.1">
    <property type="nucleotide sequence ID" value="NC_009633.1"/>
</dbReference>
<proteinExistence type="predicted"/>
<dbReference type="GO" id="GO:0007165">
    <property type="term" value="P:signal transduction"/>
    <property type="evidence" value="ECO:0007669"/>
    <property type="project" value="UniProtKB-KW"/>
</dbReference>
<name>A6TKU1_ALKMQ</name>
<dbReference type="PANTHER" id="PTHR32089:SF112">
    <property type="entry name" value="LYSOZYME-LIKE PROTEIN-RELATED"/>
    <property type="match status" value="1"/>
</dbReference>
<keyword evidence="3" id="KW-0472">Membrane</keyword>
<dbReference type="SUPFAM" id="SSF58104">
    <property type="entry name" value="Methyl-accepting chemotaxis protein (MCP) signaling domain"/>
    <property type="match status" value="1"/>
</dbReference>
<dbReference type="SUPFAM" id="SSF103190">
    <property type="entry name" value="Sensory domain-like"/>
    <property type="match status" value="1"/>
</dbReference>
<reference evidence="6" key="1">
    <citation type="journal article" date="2016" name="Genome Announc.">
        <title>Complete genome sequence of Alkaliphilus metalliredigens strain QYMF, an alkaliphilic and metal-reducing bacterium isolated from borax-contaminated leachate ponds.</title>
        <authorList>
            <person name="Hwang C."/>
            <person name="Copeland A."/>
            <person name="Lucas S."/>
            <person name="Lapidus A."/>
            <person name="Barry K."/>
            <person name="Detter J.C."/>
            <person name="Glavina Del Rio T."/>
            <person name="Hammon N."/>
            <person name="Israni S."/>
            <person name="Dalin E."/>
            <person name="Tice H."/>
            <person name="Pitluck S."/>
            <person name="Chertkov O."/>
            <person name="Brettin T."/>
            <person name="Bruce D."/>
            <person name="Han C."/>
            <person name="Schmutz J."/>
            <person name="Larimer F."/>
            <person name="Land M.L."/>
            <person name="Hauser L."/>
            <person name="Kyrpides N."/>
            <person name="Mikhailova N."/>
            <person name="Ye Q."/>
            <person name="Zhou J."/>
            <person name="Richardson P."/>
            <person name="Fields M.W."/>
        </authorList>
    </citation>
    <scope>NUCLEOTIDE SEQUENCE [LARGE SCALE GENOMIC DNA]</scope>
    <source>
        <strain evidence="6">QYMF</strain>
    </source>
</reference>
<dbReference type="EMBL" id="CP000724">
    <property type="protein sequence ID" value="ABR46809.1"/>
    <property type="molecule type" value="Genomic_DNA"/>
</dbReference>
<feature type="transmembrane region" description="Helical" evidence="3">
    <location>
        <begin position="9"/>
        <end position="28"/>
    </location>
</feature>
<dbReference type="SMART" id="SM00283">
    <property type="entry name" value="MA"/>
    <property type="match status" value="1"/>
</dbReference>
<protein>
    <submittedName>
        <fullName evidence="5">Methyl-accepting chemotaxis sensory transducer</fullName>
    </submittedName>
</protein>
<evidence type="ECO:0000256" key="3">
    <source>
        <dbReference type="SAM" id="Phobius"/>
    </source>
</evidence>
<keyword evidence="3" id="KW-0812">Transmembrane</keyword>
<organism evidence="5 6">
    <name type="scientific">Alkaliphilus metalliredigens (strain QYMF)</name>
    <dbReference type="NCBI Taxonomy" id="293826"/>
    <lineage>
        <taxon>Bacteria</taxon>
        <taxon>Bacillati</taxon>
        <taxon>Bacillota</taxon>
        <taxon>Clostridia</taxon>
        <taxon>Peptostreptococcales</taxon>
        <taxon>Natronincolaceae</taxon>
        <taxon>Alkaliphilus</taxon>
    </lineage>
</organism>